<accession>A0AAZ3R8F5</accession>
<protein>
    <submittedName>
        <fullName evidence="8">Uncharacterized protein</fullName>
    </submittedName>
</protein>
<evidence type="ECO:0000313" key="8">
    <source>
        <dbReference type="Ensembl" id="ENSOTSP00005137847.1"/>
    </source>
</evidence>
<keyword evidence="4" id="KW-0532">Neurotransmitter transport</keyword>
<evidence type="ECO:0000313" key="9">
    <source>
        <dbReference type="Proteomes" id="UP000694402"/>
    </source>
</evidence>
<dbReference type="AlphaFoldDB" id="A0AAZ3R8F5"/>
<comment type="subcellular location">
    <subcellularLocation>
        <location evidence="6">Synapse</location>
    </subcellularLocation>
</comment>
<evidence type="ECO:0000256" key="6">
    <source>
        <dbReference type="ARBA" id="ARBA00034103"/>
    </source>
</evidence>
<evidence type="ECO:0000256" key="7">
    <source>
        <dbReference type="SAM" id="Coils"/>
    </source>
</evidence>
<keyword evidence="9" id="KW-1185">Reference proteome</keyword>
<dbReference type="GO" id="GO:0045202">
    <property type="term" value="C:synapse"/>
    <property type="evidence" value="ECO:0007669"/>
    <property type="project" value="UniProtKB-SubCell"/>
</dbReference>
<reference evidence="8" key="3">
    <citation type="submission" date="2025-09" db="UniProtKB">
        <authorList>
            <consortium name="Ensembl"/>
        </authorList>
    </citation>
    <scope>IDENTIFICATION</scope>
</reference>
<dbReference type="GO" id="GO:0019905">
    <property type="term" value="F:syntaxin binding"/>
    <property type="evidence" value="ECO:0007669"/>
    <property type="project" value="InterPro"/>
</dbReference>
<dbReference type="GO" id="GO:0006887">
    <property type="term" value="P:exocytosis"/>
    <property type="evidence" value="ECO:0007669"/>
    <property type="project" value="UniProtKB-KW"/>
</dbReference>
<dbReference type="Pfam" id="PF05835">
    <property type="entry name" value="Synaphin"/>
    <property type="match status" value="1"/>
</dbReference>
<dbReference type="GeneTree" id="ENSGT01060000248850"/>
<keyword evidence="3" id="KW-0268">Exocytosis</keyword>
<evidence type="ECO:0000256" key="1">
    <source>
        <dbReference type="ARBA" id="ARBA00005396"/>
    </source>
</evidence>
<reference evidence="8" key="2">
    <citation type="submission" date="2025-08" db="UniProtKB">
        <authorList>
            <consortium name="Ensembl"/>
        </authorList>
    </citation>
    <scope>IDENTIFICATION</scope>
</reference>
<sequence>MDGINSTKGPIVMFLDILECQQKKLVKKRVGQEHDFNICIGLYQGSSTLFLERYHPSEQDDNMLAMAEDDVDLPKELLKMVDEDASGEEDKDSILGGIQNLQNQLEQLKEKASTTMTEMKTKAEEKCFSVM</sequence>
<organism evidence="8 9">
    <name type="scientific">Oncorhynchus tshawytscha</name>
    <name type="common">Chinook salmon</name>
    <name type="synonym">Salmo tshawytscha</name>
    <dbReference type="NCBI Taxonomy" id="74940"/>
    <lineage>
        <taxon>Eukaryota</taxon>
        <taxon>Metazoa</taxon>
        <taxon>Chordata</taxon>
        <taxon>Craniata</taxon>
        <taxon>Vertebrata</taxon>
        <taxon>Euteleostomi</taxon>
        <taxon>Actinopterygii</taxon>
        <taxon>Neopterygii</taxon>
        <taxon>Teleostei</taxon>
        <taxon>Protacanthopterygii</taxon>
        <taxon>Salmoniformes</taxon>
        <taxon>Salmonidae</taxon>
        <taxon>Salmoninae</taxon>
        <taxon>Oncorhynchus</taxon>
    </lineage>
</organism>
<evidence type="ECO:0000256" key="3">
    <source>
        <dbReference type="ARBA" id="ARBA00022483"/>
    </source>
</evidence>
<evidence type="ECO:0000256" key="2">
    <source>
        <dbReference type="ARBA" id="ARBA00022448"/>
    </source>
</evidence>
<dbReference type="GO" id="GO:0006836">
    <property type="term" value="P:neurotransmitter transport"/>
    <property type="evidence" value="ECO:0007669"/>
    <property type="project" value="UniProtKB-KW"/>
</dbReference>
<comment type="similarity">
    <text evidence="1">Belongs to the complexin/synaphin family.</text>
</comment>
<keyword evidence="2" id="KW-0813">Transport</keyword>
<feature type="coiled-coil region" evidence="7">
    <location>
        <begin position="91"/>
        <end position="125"/>
    </location>
</feature>
<keyword evidence="5" id="KW-0770">Synapse</keyword>
<evidence type="ECO:0000256" key="4">
    <source>
        <dbReference type="ARBA" id="ARBA00022775"/>
    </source>
</evidence>
<keyword evidence="7" id="KW-0175">Coiled coil</keyword>
<dbReference type="Proteomes" id="UP000694402">
    <property type="component" value="Unassembled WGS sequence"/>
</dbReference>
<dbReference type="Ensembl" id="ENSOTST00005179595.1">
    <property type="protein sequence ID" value="ENSOTSP00005137847.1"/>
    <property type="gene ID" value="ENSOTSG00005069323.1"/>
</dbReference>
<dbReference type="InterPro" id="IPR008849">
    <property type="entry name" value="Synaphin"/>
</dbReference>
<evidence type="ECO:0000256" key="5">
    <source>
        <dbReference type="ARBA" id="ARBA00023018"/>
    </source>
</evidence>
<reference evidence="9" key="1">
    <citation type="journal article" date="2018" name="PLoS ONE">
        <title>Chinook salmon (Oncorhynchus tshawytscha) genome and transcriptome.</title>
        <authorList>
            <person name="Christensen K.A."/>
            <person name="Leong J.S."/>
            <person name="Sakhrani D."/>
            <person name="Biagi C.A."/>
            <person name="Minkley D.R."/>
            <person name="Withler R.E."/>
            <person name="Rondeau E.B."/>
            <person name="Koop B.F."/>
            <person name="Devlin R.H."/>
        </authorList>
    </citation>
    <scope>NUCLEOTIDE SEQUENCE [LARGE SCALE GENOMIC DNA]</scope>
</reference>
<proteinExistence type="inferred from homology"/>
<name>A0AAZ3R8F5_ONCTS</name>